<protein>
    <submittedName>
        <fullName evidence="2">Nuclear transport factor 2 family protein</fullName>
    </submittedName>
</protein>
<reference evidence="2 3" key="1">
    <citation type="submission" date="2021-01" db="EMBL/GenBank/DDBJ databases">
        <title>Belnapia mucosa sp. nov. and Belnapia arida sp. nov., isolated from the Tabernas Desert (Almeria, Spain).</title>
        <authorList>
            <person name="Molina-Menor E."/>
            <person name="Vidal-Verdu A."/>
            <person name="Calonge A."/>
            <person name="Satari L."/>
            <person name="Pereto J."/>
            <person name="Porcar M."/>
        </authorList>
    </citation>
    <scope>NUCLEOTIDE SEQUENCE [LARGE SCALE GENOMIC DNA]</scope>
    <source>
        <strain evidence="2 3">T18</strain>
    </source>
</reference>
<evidence type="ECO:0000313" key="2">
    <source>
        <dbReference type="EMBL" id="MBL6076855.1"/>
    </source>
</evidence>
<sequence length="108" mass="11506">MNSDLPTPITAYVAANARLDANGMLAPFARDAVVRDDGGRHVGLDEIRTWIQSATVASRAVFTPETWHVRDGCIVVAGLTAGDFPGSPTRFTFSFMLRDGAIAGLEIA</sequence>
<evidence type="ECO:0000259" key="1">
    <source>
        <dbReference type="Pfam" id="PF12680"/>
    </source>
</evidence>
<comment type="caution">
    <text evidence="2">The sequence shown here is derived from an EMBL/GenBank/DDBJ whole genome shotgun (WGS) entry which is preliminary data.</text>
</comment>
<feature type="domain" description="SnoaL-like" evidence="1">
    <location>
        <begin position="10"/>
        <end position="103"/>
    </location>
</feature>
<dbReference type="EMBL" id="JAETWB010000001">
    <property type="protein sequence ID" value="MBL6076855.1"/>
    <property type="molecule type" value="Genomic_DNA"/>
</dbReference>
<dbReference type="Gene3D" id="3.10.450.50">
    <property type="match status" value="1"/>
</dbReference>
<organism evidence="2 3">
    <name type="scientific">Belnapia arida</name>
    <dbReference type="NCBI Taxonomy" id="2804533"/>
    <lineage>
        <taxon>Bacteria</taxon>
        <taxon>Pseudomonadati</taxon>
        <taxon>Pseudomonadota</taxon>
        <taxon>Alphaproteobacteria</taxon>
        <taxon>Acetobacterales</taxon>
        <taxon>Roseomonadaceae</taxon>
        <taxon>Belnapia</taxon>
    </lineage>
</organism>
<proteinExistence type="predicted"/>
<accession>A0ABS1TYA5</accession>
<dbReference type="RefSeq" id="WP_202830015.1">
    <property type="nucleotide sequence ID" value="NZ_JAETWB010000001.1"/>
</dbReference>
<name>A0ABS1TYA5_9PROT</name>
<dbReference type="Proteomes" id="UP000660885">
    <property type="component" value="Unassembled WGS sequence"/>
</dbReference>
<gene>
    <name evidence="2" type="ORF">JMJ56_02480</name>
</gene>
<dbReference type="InterPro" id="IPR032710">
    <property type="entry name" value="NTF2-like_dom_sf"/>
</dbReference>
<dbReference type="Pfam" id="PF12680">
    <property type="entry name" value="SnoaL_2"/>
    <property type="match status" value="1"/>
</dbReference>
<evidence type="ECO:0000313" key="3">
    <source>
        <dbReference type="Proteomes" id="UP000660885"/>
    </source>
</evidence>
<keyword evidence="3" id="KW-1185">Reference proteome</keyword>
<dbReference type="SUPFAM" id="SSF54427">
    <property type="entry name" value="NTF2-like"/>
    <property type="match status" value="1"/>
</dbReference>
<dbReference type="InterPro" id="IPR037401">
    <property type="entry name" value="SnoaL-like"/>
</dbReference>